<organism evidence="2">
    <name type="scientific">marine sediment metagenome</name>
    <dbReference type="NCBI Taxonomy" id="412755"/>
    <lineage>
        <taxon>unclassified sequences</taxon>
        <taxon>metagenomes</taxon>
        <taxon>ecological metagenomes</taxon>
    </lineage>
</organism>
<dbReference type="PANTHER" id="PTHR43377:SF1">
    <property type="entry name" value="BILIVERDIN REDUCTASE A"/>
    <property type="match status" value="1"/>
</dbReference>
<name>X1RD68_9ZZZZ</name>
<comment type="caution">
    <text evidence="2">The sequence shown here is derived from an EMBL/GenBank/DDBJ whole genome shotgun (WGS) entry which is preliminary data.</text>
</comment>
<feature type="non-terminal residue" evidence="2">
    <location>
        <position position="1"/>
    </location>
</feature>
<dbReference type="AlphaFoldDB" id="X1RD68"/>
<evidence type="ECO:0000259" key="1">
    <source>
        <dbReference type="Pfam" id="PF01408"/>
    </source>
</evidence>
<feature type="domain" description="Gfo/Idh/MocA-like oxidoreductase N-terminal" evidence="1">
    <location>
        <begin position="6"/>
        <end position="112"/>
    </location>
</feature>
<dbReference type="InterPro" id="IPR051450">
    <property type="entry name" value="Gfo/Idh/MocA_Oxidoreductases"/>
</dbReference>
<dbReference type="InterPro" id="IPR036291">
    <property type="entry name" value="NAD(P)-bd_dom_sf"/>
</dbReference>
<dbReference type="SUPFAM" id="SSF51735">
    <property type="entry name" value="NAD(P)-binding Rossmann-fold domains"/>
    <property type="match status" value="1"/>
</dbReference>
<dbReference type="EMBL" id="BARV01033750">
    <property type="protein sequence ID" value="GAI53529.1"/>
    <property type="molecule type" value="Genomic_DNA"/>
</dbReference>
<dbReference type="Gene3D" id="3.40.50.720">
    <property type="entry name" value="NAD(P)-binding Rossmann-like Domain"/>
    <property type="match status" value="1"/>
</dbReference>
<reference evidence="2" key="1">
    <citation type="journal article" date="2014" name="Front. Microbiol.">
        <title>High frequency of phylogenetically diverse reductive dehalogenase-homologous genes in deep subseafloor sedimentary metagenomes.</title>
        <authorList>
            <person name="Kawai M."/>
            <person name="Futagami T."/>
            <person name="Toyoda A."/>
            <person name="Takaki Y."/>
            <person name="Nishi S."/>
            <person name="Hori S."/>
            <person name="Arai W."/>
            <person name="Tsubouchi T."/>
            <person name="Morono Y."/>
            <person name="Uchiyama I."/>
            <person name="Ito T."/>
            <person name="Fujiyama A."/>
            <person name="Inagaki F."/>
            <person name="Takami H."/>
        </authorList>
    </citation>
    <scope>NUCLEOTIDE SEQUENCE</scope>
    <source>
        <strain evidence="2">Expedition CK06-06</strain>
    </source>
</reference>
<sequence>IRETKSAVIGLGFMGKVHCENIRRLPYVKLQAVVEGNEDTLRRYQAMYHTPEAYTDWRDLLKSKGIDVVHNCTPNSLHYPINKAFAERGTAIISEKPLTVNLGEERNALIAAQPNSMGMACARREKYSIYTKIGNLWQKECQRQQHHPNH</sequence>
<dbReference type="InterPro" id="IPR000683">
    <property type="entry name" value="Gfo/Idh/MocA-like_OxRdtase_N"/>
</dbReference>
<evidence type="ECO:0000313" key="2">
    <source>
        <dbReference type="EMBL" id="GAI53529.1"/>
    </source>
</evidence>
<protein>
    <recommendedName>
        <fullName evidence="1">Gfo/Idh/MocA-like oxidoreductase N-terminal domain-containing protein</fullName>
    </recommendedName>
</protein>
<gene>
    <name evidence="2" type="ORF">S06H3_52993</name>
</gene>
<dbReference type="GO" id="GO:0000166">
    <property type="term" value="F:nucleotide binding"/>
    <property type="evidence" value="ECO:0007669"/>
    <property type="project" value="InterPro"/>
</dbReference>
<dbReference type="Pfam" id="PF01408">
    <property type="entry name" value="GFO_IDH_MocA"/>
    <property type="match status" value="1"/>
</dbReference>
<accession>X1RD68</accession>
<dbReference type="PANTHER" id="PTHR43377">
    <property type="entry name" value="BILIVERDIN REDUCTASE A"/>
    <property type="match status" value="1"/>
</dbReference>
<proteinExistence type="predicted"/>